<accession>A0A8S5PES3</accession>
<name>A0A8S5PES3_9CAUD</name>
<dbReference type="Pfam" id="PF23803">
    <property type="entry name" value="Phage_TAC_17"/>
    <property type="match status" value="1"/>
</dbReference>
<proteinExistence type="predicted"/>
<dbReference type="EMBL" id="BK015411">
    <property type="protein sequence ID" value="DAE05474.1"/>
    <property type="molecule type" value="Genomic_DNA"/>
</dbReference>
<organism evidence="1">
    <name type="scientific">Siphoviridae sp. ctLOE2</name>
    <dbReference type="NCBI Taxonomy" id="2825454"/>
    <lineage>
        <taxon>Viruses</taxon>
        <taxon>Duplodnaviria</taxon>
        <taxon>Heunggongvirae</taxon>
        <taxon>Uroviricota</taxon>
        <taxon>Caudoviricetes</taxon>
    </lineage>
</organism>
<dbReference type="InterPro" id="IPR057005">
    <property type="entry name" value="Phage_TAC_17"/>
</dbReference>
<sequence length="132" mass="15096">MLKQKINYEGFDGPVTTEEYFNLTRIELIEFQGRHGGKEIEARINEIQKNEDLTALYALLKDLILSAYGKREGDRFIKNKEVRDEFGQSLAFGQLIEDLHENETSMLTFVKGILSSIKGLDELVNKQALEQG</sequence>
<evidence type="ECO:0000313" key="1">
    <source>
        <dbReference type="EMBL" id="DAE05474.1"/>
    </source>
</evidence>
<reference evidence="1" key="1">
    <citation type="journal article" date="2021" name="Proc. Natl. Acad. Sci. U.S.A.">
        <title>A Catalog of Tens of Thousands of Viruses from Human Metagenomes Reveals Hidden Associations with Chronic Diseases.</title>
        <authorList>
            <person name="Tisza M.J."/>
            <person name="Buck C.B."/>
        </authorList>
    </citation>
    <scope>NUCLEOTIDE SEQUENCE</scope>
    <source>
        <strain evidence="1">CtLOE2</strain>
    </source>
</reference>
<protein>
    <submittedName>
        <fullName evidence="1">Uncharacterized protein</fullName>
    </submittedName>
</protein>